<proteinExistence type="predicted"/>
<organism evidence="1 2">
    <name type="scientific">Cephalotus follicularis</name>
    <name type="common">Albany pitcher plant</name>
    <dbReference type="NCBI Taxonomy" id="3775"/>
    <lineage>
        <taxon>Eukaryota</taxon>
        <taxon>Viridiplantae</taxon>
        <taxon>Streptophyta</taxon>
        <taxon>Embryophyta</taxon>
        <taxon>Tracheophyta</taxon>
        <taxon>Spermatophyta</taxon>
        <taxon>Magnoliopsida</taxon>
        <taxon>eudicotyledons</taxon>
        <taxon>Gunneridae</taxon>
        <taxon>Pentapetalae</taxon>
        <taxon>rosids</taxon>
        <taxon>fabids</taxon>
        <taxon>Oxalidales</taxon>
        <taxon>Cephalotaceae</taxon>
        <taxon>Cephalotus</taxon>
    </lineage>
</organism>
<gene>
    <name evidence="1" type="ORF">CFOL_v3_26728</name>
</gene>
<dbReference type="Proteomes" id="UP000187406">
    <property type="component" value="Unassembled WGS sequence"/>
</dbReference>
<dbReference type="AlphaFoldDB" id="A0A1Q3CSS6"/>
<comment type="caution">
    <text evidence="1">The sequence shown here is derived from an EMBL/GenBank/DDBJ whole genome shotgun (WGS) entry which is preliminary data.</text>
</comment>
<protein>
    <submittedName>
        <fullName evidence="1">UBN2_3 domain-containing protein</fullName>
    </submittedName>
</protein>
<dbReference type="Pfam" id="PF14223">
    <property type="entry name" value="Retrotran_gag_2"/>
    <property type="match status" value="1"/>
</dbReference>
<sequence length="200" mass="23157">MDPNKSGNNSTNYGIEKLVGTNYNYWQLCMEAYLQGQDLWDLIDGPDSVIPNDTAENMEPRRKWKIKCGKALFALRTSISKDHIDHIRDVASPKEVWNTLERLFTKKNTARLQLLENELAGLTQGGMSIFEYFLKIKNMSFEISELDVDEPISEARMRRYLIHGLRKEYIPFVTSIQGWAIQPTVEELENFLPNQEALIK</sequence>
<reference evidence="2" key="1">
    <citation type="submission" date="2016-04" db="EMBL/GenBank/DDBJ databases">
        <title>Cephalotus genome sequencing.</title>
        <authorList>
            <person name="Fukushima K."/>
            <person name="Hasebe M."/>
            <person name="Fang X."/>
        </authorList>
    </citation>
    <scope>NUCLEOTIDE SEQUENCE [LARGE SCALE GENOMIC DNA]</scope>
    <source>
        <strain evidence="2">cv. St1</strain>
    </source>
</reference>
<dbReference type="InParanoid" id="A0A1Q3CSS6"/>
<accession>A0A1Q3CSS6</accession>
<name>A0A1Q3CSS6_CEPFO</name>
<dbReference type="OrthoDB" id="1626798at2759"/>
<keyword evidence="2" id="KW-1185">Reference proteome</keyword>
<dbReference type="PANTHER" id="PTHR47481:SF36">
    <property type="entry name" value="CCHC-TYPE DOMAIN-CONTAINING PROTEIN"/>
    <property type="match status" value="1"/>
</dbReference>
<dbReference type="EMBL" id="BDDD01002837">
    <property type="protein sequence ID" value="GAV83280.1"/>
    <property type="molecule type" value="Genomic_DNA"/>
</dbReference>
<dbReference type="PANTHER" id="PTHR47481">
    <property type="match status" value="1"/>
</dbReference>
<evidence type="ECO:0000313" key="1">
    <source>
        <dbReference type="EMBL" id="GAV83280.1"/>
    </source>
</evidence>
<evidence type="ECO:0000313" key="2">
    <source>
        <dbReference type="Proteomes" id="UP000187406"/>
    </source>
</evidence>